<reference evidence="4 5" key="1">
    <citation type="submission" date="2019-02" db="EMBL/GenBank/DDBJ databases">
        <title>Sequencing the genomes of 1000 actinobacteria strains.</title>
        <authorList>
            <person name="Klenk H.-P."/>
        </authorList>
    </citation>
    <scope>NUCLEOTIDE SEQUENCE [LARGE SCALE GENOMIC DNA]</scope>
    <source>
        <strain evidence="4 5">DSM 45779</strain>
    </source>
</reference>
<dbReference type="OrthoDB" id="3206739at2"/>
<evidence type="ECO:0000256" key="2">
    <source>
        <dbReference type="SAM" id="MobiDB-lite"/>
    </source>
</evidence>
<evidence type="ECO:0000256" key="1">
    <source>
        <dbReference type="ARBA" id="ARBA00022801"/>
    </source>
</evidence>
<feature type="region of interest" description="Disordered" evidence="2">
    <location>
        <begin position="1"/>
        <end position="24"/>
    </location>
</feature>
<keyword evidence="1" id="KW-0378">Hydrolase</keyword>
<dbReference type="RefSeq" id="WP_130289807.1">
    <property type="nucleotide sequence ID" value="NZ_SHKL01000001.1"/>
</dbReference>
<dbReference type="SUPFAM" id="SSF53474">
    <property type="entry name" value="alpha/beta-Hydrolases"/>
    <property type="match status" value="1"/>
</dbReference>
<comment type="caution">
    <text evidence="4">The sequence shown here is derived from an EMBL/GenBank/DDBJ whole genome shotgun (WGS) entry which is preliminary data.</text>
</comment>
<protein>
    <submittedName>
        <fullName evidence="4">Acetyl esterase/lipase</fullName>
    </submittedName>
</protein>
<dbReference type="InterPro" id="IPR050300">
    <property type="entry name" value="GDXG_lipolytic_enzyme"/>
</dbReference>
<feature type="domain" description="Alpha/beta hydrolase fold-3" evidence="3">
    <location>
        <begin position="125"/>
        <end position="339"/>
    </location>
</feature>
<dbReference type="Gene3D" id="3.40.50.1820">
    <property type="entry name" value="alpha/beta hydrolase"/>
    <property type="match status" value="1"/>
</dbReference>
<dbReference type="PANTHER" id="PTHR48081:SF8">
    <property type="entry name" value="ALPHA_BETA HYDROLASE FOLD-3 DOMAIN-CONTAINING PROTEIN-RELATED"/>
    <property type="match status" value="1"/>
</dbReference>
<organism evidence="4 5">
    <name type="scientific">Pseudonocardia sediminis</name>
    <dbReference type="NCBI Taxonomy" id="1397368"/>
    <lineage>
        <taxon>Bacteria</taxon>
        <taxon>Bacillati</taxon>
        <taxon>Actinomycetota</taxon>
        <taxon>Actinomycetes</taxon>
        <taxon>Pseudonocardiales</taxon>
        <taxon>Pseudonocardiaceae</taxon>
        <taxon>Pseudonocardia</taxon>
    </lineage>
</organism>
<dbReference type="PANTHER" id="PTHR48081">
    <property type="entry name" value="AB HYDROLASE SUPERFAMILY PROTEIN C4A8.06C"/>
    <property type="match status" value="1"/>
</dbReference>
<accession>A0A4Q7UYL1</accession>
<dbReference type="Pfam" id="PF07859">
    <property type="entry name" value="Abhydrolase_3"/>
    <property type="match status" value="1"/>
</dbReference>
<evidence type="ECO:0000259" key="3">
    <source>
        <dbReference type="Pfam" id="PF07859"/>
    </source>
</evidence>
<evidence type="ECO:0000313" key="5">
    <source>
        <dbReference type="Proteomes" id="UP000291591"/>
    </source>
</evidence>
<sequence>MSTDTAPDASVTHRPPGRLGDPALTMADDPRCDPRMMAVFNALGLGPHADGAPMGPDAGREALLEFTTAVEVGFEGLFTALADGAPRVDGVSHEARTIDGPDGNEITLHVHRPTGVDGPLPCIYQVHGGGMVMLSTEGPIYRNWREELAAAGAVVVGVQYRNGGGVLGPHPFPAGIDDCAAGLKWVHAHRDELGVTGTTVVTGDSGGANLAVALPIKAKREGWLDAISGVYAQCPYILGDGWAEGRPELPSLHENNQYWLNRSLFPLLAEVYDPGAANANDPTCWPYRATDADLQGLPPHVISVDEVDPLRDEGLQYHRKLLAAGVPSVGKVNLGLCHVGEILFRSAMPDVYANAVRDVTGFARSLA</sequence>
<dbReference type="GO" id="GO:0016787">
    <property type="term" value="F:hydrolase activity"/>
    <property type="evidence" value="ECO:0007669"/>
    <property type="project" value="UniProtKB-KW"/>
</dbReference>
<dbReference type="EMBL" id="SHKL01000001">
    <property type="protein sequence ID" value="RZT85333.1"/>
    <property type="molecule type" value="Genomic_DNA"/>
</dbReference>
<dbReference type="InterPro" id="IPR013094">
    <property type="entry name" value="AB_hydrolase_3"/>
</dbReference>
<evidence type="ECO:0000313" key="4">
    <source>
        <dbReference type="EMBL" id="RZT85333.1"/>
    </source>
</evidence>
<dbReference type="InterPro" id="IPR029058">
    <property type="entry name" value="AB_hydrolase_fold"/>
</dbReference>
<proteinExistence type="predicted"/>
<gene>
    <name evidence="4" type="ORF">EV383_2198</name>
</gene>
<name>A0A4Q7UYL1_PSEST</name>
<dbReference type="AlphaFoldDB" id="A0A4Q7UYL1"/>
<dbReference type="Proteomes" id="UP000291591">
    <property type="component" value="Unassembled WGS sequence"/>
</dbReference>
<keyword evidence="5" id="KW-1185">Reference proteome</keyword>